<organism evidence="1 2">
    <name type="scientific">Labilithrix luteola</name>
    <dbReference type="NCBI Taxonomy" id="1391654"/>
    <lineage>
        <taxon>Bacteria</taxon>
        <taxon>Pseudomonadati</taxon>
        <taxon>Myxococcota</taxon>
        <taxon>Polyangia</taxon>
        <taxon>Polyangiales</taxon>
        <taxon>Labilitrichaceae</taxon>
        <taxon>Labilithrix</taxon>
    </lineage>
</organism>
<name>A0A0K1QAS3_9BACT</name>
<dbReference type="EMBL" id="CP012333">
    <property type="protein sequence ID" value="AKV02839.1"/>
    <property type="molecule type" value="Genomic_DNA"/>
</dbReference>
<proteinExistence type="predicted"/>
<accession>A0A0K1QAS3</accession>
<dbReference type="KEGG" id="llu:AKJ09_09502"/>
<evidence type="ECO:0000313" key="2">
    <source>
        <dbReference type="Proteomes" id="UP000064967"/>
    </source>
</evidence>
<gene>
    <name evidence="1" type="ORF">AKJ09_09502</name>
</gene>
<protein>
    <submittedName>
        <fullName evidence="1">Uncharacterized protein</fullName>
    </submittedName>
</protein>
<evidence type="ECO:0000313" key="1">
    <source>
        <dbReference type="EMBL" id="AKV02839.1"/>
    </source>
</evidence>
<dbReference type="Proteomes" id="UP000064967">
    <property type="component" value="Chromosome"/>
</dbReference>
<keyword evidence="2" id="KW-1185">Reference proteome</keyword>
<sequence>MPNSDSGGPTSDPGADEKLEGAQFTKEVQAAFRVAGCAGDDSFIPPNIDKAVVDKHCAALKPAFAEYKKEWLDVAMPFIAKLRPANLPTTVVYPFGGGDLVSALATYPDGTEFNTISLETAGDVRGVLKADNKRLARELATLRDHLGKLFLKAHSRTINLDIETHGAIPGEIAYTMAALAIHGFEPVTLRYFSFEPDGTIHWLTAEDIATAEKSGKTGRAGPFANAEIRFKKPGESKIRFLRHVAYDLSNANLAKQPGLLKYLETKPKASTMTKAASHLLWDDANFSTIRNWLMTHTDWMISDTTGVPPRIAKQYGFVQDVYGQYEWPEPFGTVNNKDATEFHNLFKGHEPISFRYGYPDNKSHGHIVVTRKPDMKP</sequence>
<dbReference type="AlphaFoldDB" id="A0A0K1QAS3"/>
<reference evidence="1 2" key="1">
    <citation type="submission" date="2015-08" db="EMBL/GenBank/DDBJ databases">
        <authorList>
            <person name="Babu N.S."/>
            <person name="Beckwith C.J."/>
            <person name="Beseler K.G."/>
            <person name="Brison A."/>
            <person name="Carone J.V."/>
            <person name="Caskin T.P."/>
            <person name="Diamond M."/>
            <person name="Durham M.E."/>
            <person name="Foxe J.M."/>
            <person name="Go M."/>
            <person name="Henderson B.A."/>
            <person name="Jones I.B."/>
            <person name="McGettigan J.A."/>
            <person name="Micheletti S.J."/>
            <person name="Nasrallah M.E."/>
            <person name="Ortiz D."/>
            <person name="Piller C.R."/>
            <person name="Privatt S.R."/>
            <person name="Schneider S.L."/>
            <person name="Sharp S."/>
            <person name="Smith T.C."/>
            <person name="Stanton J.D."/>
            <person name="Ullery H.E."/>
            <person name="Wilson R.J."/>
            <person name="Serrano M.G."/>
            <person name="Buck G."/>
            <person name="Lee V."/>
            <person name="Wang Y."/>
            <person name="Carvalho R."/>
            <person name="Voegtly L."/>
            <person name="Shi R."/>
            <person name="Duckworth R."/>
            <person name="Johnson A."/>
            <person name="Loviza R."/>
            <person name="Walstead R."/>
            <person name="Shah Z."/>
            <person name="Kiflezghi M."/>
            <person name="Wade K."/>
            <person name="Ball S.L."/>
            <person name="Bradley K.W."/>
            <person name="Asai D.J."/>
            <person name="Bowman C.A."/>
            <person name="Russell D.A."/>
            <person name="Pope W.H."/>
            <person name="Jacobs-Sera D."/>
            <person name="Hendrix R.W."/>
            <person name="Hatfull G.F."/>
        </authorList>
    </citation>
    <scope>NUCLEOTIDE SEQUENCE [LARGE SCALE GENOMIC DNA]</scope>
    <source>
        <strain evidence="1 2">DSM 27648</strain>
    </source>
</reference>